<dbReference type="Proteomes" id="UP000184050">
    <property type="component" value="Unassembled WGS sequence"/>
</dbReference>
<protein>
    <submittedName>
        <fullName evidence="1">Uncharacterized protein</fullName>
    </submittedName>
</protein>
<proteinExistence type="predicted"/>
<reference evidence="1 2" key="1">
    <citation type="submission" date="2016-11" db="EMBL/GenBank/DDBJ databases">
        <authorList>
            <person name="Jaros S."/>
            <person name="Januszkiewicz K."/>
            <person name="Wedrychowicz H."/>
        </authorList>
    </citation>
    <scope>NUCLEOTIDE SEQUENCE [LARGE SCALE GENOMIC DNA]</scope>
    <source>
        <strain evidence="1 2">DSM 27063</strain>
    </source>
</reference>
<dbReference type="EMBL" id="FQZE01000021">
    <property type="protein sequence ID" value="SHJ49949.1"/>
    <property type="molecule type" value="Genomic_DNA"/>
</dbReference>
<dbReference type="OrthoDB" id="9782304at2"/>
<gene>
    <name evidence="1" type="ORF">SAMN05444280_12123</name>
</gene>
<sequence>MLQYHYLTGLTTHNDTIFAVDISYSNNNRIVCFDSEYKTIDDKTIDIAYDASDLAYANNDLWICDRENKMLRKIE</sequence>
<keyword evidence="2" id="KW-1185">Reference proteome</keyword>
<evidence type="ECO:0000313" key="2">
    <source>
        <dbReference type="Proteomes" id="UP000184050"/>
    </source>
</evidence>
<dbReference type="AlphaFoldDB" id="A0A1M6JTF0"/>
<organism evidence="1 2">
    <name type="scientific">Tangfeifania diversioriginum</name>
    <dbReference type="NCBI Taxonomy" id="1168035"/>
    <lineage>
        <taxon>Bacteria</taxon>
        <taxon>Pseudomonadati</taxon>
        <taxon>Bacteroidota</taxon>
        <taxon>Bacteroidia</taxon>
        <taxon>Marinilabiliales</taxon>
        <taxon>Prolixibacteraceae</taxon>
        <taxon>Tangfeifania</taxon>
    </lineage>
</organism>
<evidence type="ECO:0000313" key="1">
    <source>
        <dbReference type="EMBL" id="SHJ49949.1"/>
    </source>
</evidence>
<dbReference type="RefSeq" id="WP_073170299.1">
    <property type="nucleotide sequence ID" value="NZ_FQZE01000021.1"/>
</dbReference>
<accession>A0A1M6JTF0</accession>
<name>A0A1M6JTF0_9BACT</name>